<dbReference type="RefSeq" id="WP_083091845.1">
    <property type="nucleotide sequence ID" value="NZ_LXWF01000032.1"/>
</dbReference>
<feature type="non-terminal residue" evidence="3">
    <location>
        <position position="1"/>
    </location>
</feature>
<evidence type="ECO:0000313" key="4">
    <source>
        <dbReference type="Proteomes" id="UP000192359"/>
    </source>
</evidence>
<proteinExistence type="predicted"/>
<accession>A0A1Y1RQJ9</accession>
<evidence type="ECO:0000256" key="1">
    <source>
        <dbReference type="SAM" id="MobiDB-lite"/>
    </source>
</evidence>
<name>A0A1Y1RQJ9_9MICC</name>
<evidence type="ECO:0000259" key="2">
    <source>
        <dbReference type="Pfam" id="PF19843"/>
    </source>
</evidence>
<feature type="domain" description="DUF6318" evidence="2">
    <location>
        <begin position="23"/>
        <end position="174"/>
    </location>
</feature>
<feature type="compositionally biased region" description="Polar residues" evidence="1">
    <location>
        <begin position="1"/>
        <end position="15"/>
    </location>
</feature>
<dbReference type="InterPro" id="IPR046281">
    <property type="entry name" value="DUF6318"/>
</dbReference>
<evidence type="ECO:0000313" key="3">
    <source>
        <dbReference type="EMBL" id="ORC17849.1"/>
    </source>
</evidence>
<protein>
    <recommendedName>
        <fullName evidence="2">DUF6318 domain-containing protein</fullName>
    </recommendedName>
</protein>
<sequence>TPDPTTSTEETNHYSGGSKAPAGEYRPADEHGPAQNVPRPTRPEGMNIESDEGLEKFLGYWNDSVNYATQTGDYTYASGLISEDFDSEIQMLAAANEIYSRGGWIEGGIRTIILGDGLLLKQDNGIYTWAGNLVVEDATIQIGNESQFQDNSRTVGEGVYFETQFLNGEWTILGVHTIPAAES</sequence>
<feature type="region of interest" description="Disordered" evidence="1">
    <location>
        <begin position="1"/>
        <end position="48"/>
    </location>
</feature>
<gene>
    <name evidence="3" type="ORF">A7979_11605</name>
</gene>
<dbReference type="AlphaFoldDB" id="A0A1Y1RQJ9"/>
<keyword evidence="4" id="KW-1185">Reference proteome</keyword>
<dbReference type="Proteomes" id="UP000192359">
    <property type="component" value="Unassembled WGS sequence"/>
</dbReference>
<dbReference type="EMBL" id="LXWF01000032">
    <property type="protein sequence ID" value="ORC17849.1"/>
    <property type="molecule type" value="Genomic_DNA"/>
</dbReference>
<comment type="caution">
    <text evidence="3">The sequence shown here is derived from an EMBL/GenBank/DDBJ whole genome shotgun (WGS) entry which is preliminary data.</text>
</comment>
<organism evidence="3 4">
    <name type="scientific">Rothia nasimurium</name>
    <dbReference type="NCBI Taxonomy" id="85336"/>
    <lineage>
        <taxon>Bacteria</taxon>
        <taxon>Bacillati</taxon>
        <taxon>Actinomycetota</taxon>
        <taxon>Actinomycetes</taxon>
        <taxon>Micrococcales</taxon>
        <taxon>Micrococcaceae</taxon>
        <taxon>Rothia</taxon>
    </lineage>
</organism>
<dbReference type="Pfam" id="PF19843">
    <property type="entry name" value="DUF6318"/>
    <property type="match status" value="1"/>
</dbReference>
<reference evidence="3 4" key="1">
    <citation type="submission" date="2016-05" db="EMBL/GenBank/DDBJ databases">
        <title>Draft genome sequence of a porcine commensal Rothia nasimurium.</title>
        <authorList>
            <person name="Gaiser R.A."/>
            <person name="Van Baarlen P."/>
            <person name="Wells J.M."/>
        </authorList>
    </citation>
    <scope>NUCLEOTIDE SEQUENCE [LARGE SCALE GENOMIC DNA]</scope>
    <source>
        <strain evidence="3 4">PT-32</strain>
    </source>
</reference>